<dbReference type="Proteomes" id="UP000009170">
    <property type="component" value="Unassembled WGS sequence"/>
</dbReference>
<dbReference type="FunCoup" id="A0A090N4K6">
    <property type="interactions" value="756"/>
</dbReference>
<accession>A0A090N4K6</accession>
<dbReference type="PANTHER" id="PTHR44272">
    <property type="entry name" value="DNAJ DOMAIN (PROKARYOTIC HEAT SHOCK PROTEIN)"/>
    <property type="match status" value="1"/>
</dbReference>
<evidence type="ECO:0000313" key="4">
    <source>
        <dbReference type="Proteomes" id="UP000009170"/>
    </source>
</evidence>
<dbReference type="PRINTS" id="PR00625">
    <property type="entry name" value="JDOMAIN"/>
</dbReference>
<reference evidence="2" key="2">
    <citation type="journal article" date="2014" name="BMC Genomics">
        <title>An improved genome of the model marine alga Ostreococcus tauri unfolds by assessing Illumina de novo assemblies.</title>
        <authorList>
            <person name="Blanc-Mathieu R."/>
            <person name="Verhelst B."/>
            <person name="Derelle E."/>
            <person name="Rombauts S."/>
            <person name="Bouget F.Y."/>
            <person name="Carre I."/>
            <person name="Chateau A."/>
            <person name="Eyre-Walker A."/>
            <person name="Grimsley N."/>
            <person name="Moreau H."/>
            <person name="Piegu B."/>
            <person name="Rivals E."/>
            <person name="Schackwitz W."/>
            <person name="Van de Peer Y."/>
            <person name="Piganeau G."/>
        </authorList>
    </citation>
    <scope>NUCLEOTIDE SEQUENCE</scope>
    <source>
        <strain evidence="2">RCC4221</strain>
    </source>
</reference>
<gene>
    <name evidence="3" type="ORF">BE221DRAFT_74999</name>
    <name evidence="2" type="ORF">OT_ostta13g00520</name>
</gene>
<accession>A0A454Y7C2</accession>
<accession>A0A1Y5IDK8</accession>
<dbReference type="Gene3D" id="1.10.287.110">
    <property type="entry name" value="DnaJ domain"/>
    <property type="match status" value="1"/>
</dbReference>
<dbReference type="Pfam" id="PF00226">
    <property type="entry name" value="DnaJ"/>
    <property type="match status" value="1"/>
</dbReference>
<dbReference type="EMBL" id="CAID01000013">
    <property type="protein sequence ID" value="CEG00033.1"/>
    <property type="molecule type" value="Genomic_DNA"/>
</dbReference>
<organism evidence="2 4">
    <name type="scientific">Ostreococcus tauri</name>
    <name type="common">Marine green alga</name>
    <dbReference type="NCBI Taxonomy" id="70448"/>
    <lineage>
        <taxon>Eukaryota</taxon>
        <taxon>Viridiplantae</taxon>
        <taxon>Chlorophyta</taxon>
        <taxon>Mamiellophyceae</taxon>
        <taxon>Mamiellales</taxon>
        <taxon>Bathycoccaceae</taxon>
        <taxon>Ostreococcus</taxon>
    </lineage>
</organism>
<dbReference type="SUPFAM" id="SSF46565">
    <property type="entry name" value="Chaperone J-domain"/>
    <property type="match status" value="1"/>
</dbReference>
<dbReference type="InterPro" id="IPR036869">
    <property type="entry name" value="J_dom_sf"/>
</dbReference>
<dbReference type="PANTHER" id="PTHR44272:SF3">
    <property type="entry name" value="J DOMAIN-CONTAINING PROTEIN"/>
    <property type="match status" value="1"/>
</dbReference>
<dbReference type="CDD" id="cd06257">
    <property type="entry name" value="DnaJ"/>
    <property type="match status" value="1"/>
</dbReference>
<reference evidence="3" key="3">
    <citation type="submission" date="2017-04" db="EMBL/GenBank/DDBJ databases">
        <title>Population genomics of picophytoplankton unveils novel chromosome hypervariability.</title>
        <authorList>
            <consortium name="DOE Joint Genome Institute"/>
            <person name="Blanc-Mathieu R."/>
            <person name="Krasovec M."/>
            <person name="Hebrard M."/>
            <person name="Yau S."/>
            <person name="Desgranges E."/>
            <person name="Martin J."/>
            <person name="Schackwitz W."/>
            <person name="Kuo A."/>
            <person name="Salin G."/>
            <person name="Donnadieu C."/>
            <person name="Desdevises Y."/>
            <person name="Sanchez-Ferandin S."/>
            <person name="Moreau H."/>
            <person name="Rivals E."/>
            <person name="Grigoriev I.V."/>
            <person name="Grimsley N."/>
            <person name="Eyre-Walker A."/>
            <person name="Piganeau G."/>
        </authorList>
    </citation>
    <scope>NUCLEOTIDE SEQUENCE [LARGE SCALE GENOMIC DNA]</scope>
    <source>
        <strain evidence="3">RCC 1115</strain>
    </source>
</reference>
<dbReference type="STRING" id="70448.A0A090N4K6"/>
<dbReference type="Proteomes" id="UP000195557">
    <property type="component" value="Unassembled WGS sequence"/>
</dbReference>
<dbReference type="InterPro" id="IPR052812">
    <property type="entry name" value="Plant_DnaJ_domain"/>
</dbReference>
<dbReference type="AlphaFoldDB" id="A0A090N4K6"/>
<feature type="domain" description="J" evidence="1">
    <location>
        <begin position="15"/>
        <end position="77"/>
    </location>
</feature>
<evidence type="ECO:0000259" key="1">
    <source>
        <dbReference type="PROSITE" id="PS50076"/>
    </source>
</evidence>
<sequence length="396" mass="43600">MSTTDATSSTSDVIDPYEVLQLERDASDEDIKRNYRKLALKHHPDKCDGDDAQFKRIALAHKILSDPKSRAAYDKGGVDAVHAPDVLDAEIDISEAGFGSTLAASMLSSLGVNIKTAVPMKVLETVRAGKVAIAHIDFGQKVSESVRKGEIRLFRCEVTEADARRGVVVSVTSPAGDKFKILKFDQARGAMSGLEVSLQEVSSRFDLVKPKRSHAGFYFTGSQSFNYEPMHAVKLAKLESRDLAVFHSLDNWSPRECVTIEPGEHVFGVYGDNFFDKCKFEIEIFAVTDGGDLDFSKIKEVETKLSNKKHELMKFEKEYLAAKVVFEKAVVRHQSETEEVKALIAAREAAYCSLTLPSPAIESDESASASSGFTMPTIDTSAFTKNFSFSNPFAKK</sequence>
<dbReference type="EMBL" id="KZ155784">
    <property type="protein sequence ID" value="OUS46163.1"/>
    <property type="molecule type" value="Genomic_DNA"/>
</dbReference>
<dbReference type="OrthoDB" id="10250354at2759"/>
<dbReference type="InParanoid" id="A0A090N4K6"/>
<protein>
    <submittedName>
        <fullName evidence="2">DnaJ domain</fullName>
    </submittedName>
</protein>
<dbReference type="SMART" id="SM00271">
    <property type="entry name" value="DnaJ"/>
    <property type="match status" value="1"/>
</dbReference>
<evidence type="ECO:0000313" key="3">
    <source>
        <dbReference type="EMBL" id="OUS46163.1"/>
    </source>
</evidence>
<proteinExistence type="predicted"/>
<evidence type="ECO:0000313" key="2">
    <source>
        <dbReference type="EMBL" id="CEG00033.1"/>
    </source>
</evidence>
<dbReference type="InterPro" id="IPR001623">
    <property type="entry name" value="DnaJ_domain"/>
</dbReference>
<keyword evidence="4" id="KW-1185">Reference proteome</keyword>
<dbReference type="PROSITE" id="PS50076">
    <property type="entry name" value="DNAJ_2"/>
    <property type="match status" value="1"/>
</dbReference>
<reference evidence="2 4" key="1">
    <citation type="journal article" date="2006" name="Proc. Natl. Acad. Sci. U.S.A.">
        <title>Genome analysis of the smallest free-living eukaryote Ostreococcus tauri unveils many unique features.</title>
        <authorList>
            <person name="Derelle E."/>
            <person name="Ferraz C."/>
            <person name="Rombauts S."/>
            <person name="Rouze P."/>
            <person name="Worden A.Z."/>
            <person name="Robbens S."/>
            <person name="Partensky F."/>
            <person name="Degroeve S."/>
            <person name="Echeynie S."/>
            <person name="Cooke R."/>
            <person name="Saeys Y."/>
            <person name="Wuyts J."/>
            <person name="Jabbari K."/>
            <person name="Bowler C."/>
            <person name="Panaud O."/>
            <person name="Piegu B."/>
            <person name="Ball S.G."/>
            <person name="Ral J.-P."/>
            <person name="Bouget F.-Y."/>
            <person name="Piganeau G."/>
            <person name="De Baets B."/>
            <person name="Picard A."/>
            <person name="Delseny M."/>
            <person name="Demaille J."/>
            <person name="Van de Peer Y."/>
            <person name="Moreau H."/>
        </authorList>
    </citation>
    <scope>NUCLEOTIDE SEQUENCE [LARGE SCALE GENOMIC DNA]</scope>
    <source>
        <strain evidence="2 4">OTTH0595</strain>
    </source>
</reference>
<name>A0A090N4K6_OSTTA</name>